<accession>A0A6P1VNI5</accession>
<reference evidence="1 2" key="1">
    <citation type="submission" date="2019-11" db="EMBL/GenBank/DDBJ databases">
        <title>Spirosoma endbachense sp. nov., isolated from a natural salt meadow.</title>
        <authorList>
            <person name="Rojas J."/>
            <person name="Ambika Manirajan B."/>
            <person name="Ratering S."/>
            <person name="Suarez C."/>
            <person name="Geissler-Plaum R."/>
            <person name="Schnell S."/>
        </authorList>
    </citation>
    <scope>NUCLEOTIDE SEQUENCE [LARGE SCALE GENOMIC DNA]</scope>
    <source>
        <strain evidence="1 2">I-24</strain>
    </source>
</reference>
<keyword evidence="2" id="KW-1185">Reference proteome</keyword>
<name>A0A6P1VNI5_9BACT</name>
<dbReference type="PROSITE" id="PS51257">
    <property type="entry name" value="PROKAR_LIPOPROTEIN"/>
    <property type="match status" value="1"/>
</dbReference>
<sequence>MKKIKTKLSPLILILTGCLLLLSGCINECENQVYLLSFYLTDKQTGKPYYEVSKDNPDSLQIYLNTLSPRPYTTLSKYLSITNGYVFGVIPITTNKIDTFYLYINHTDIDTLLVNNQVTNVSGKCNTETYLTTSTFNNHLVSQVASDTLHSSPLLQLIK</sequence>
<proteinExistence type="predicted"/>
<dbReference type="AlphaFoldDB" id="A0A6P1VNI5"/>
<evidence type="ECO:0008006" key="3">
    <source>
        <dbReference type="Google" id="ProtNLM"/>
    </source>
</evidence>
<gene>
    <name evidence="1" type="ORF">GJR95_03640</name>
</gene>
<evidence type="ECO:0000313" key="2">
    <source>
        <dbReference type="Proteomes" id="UP000464577"/>
    </source>
</evidence>
<dbReference type="Proteomes" id="UP000464577">
    <property type="component" value="Chromosome"/>
</dbReference>
<dbReference type="RefSeq" id="WP_162384595.1">
    <property type="nucleotide sequence ID" value="NZ_CP045997.1"/>
</dbReference>
<dbReference type="EMBL" id="CP045997">
    <property type="protein sequence ID" value="QHV94174.1"/>
    <property type="molecule type" value="Genomic_DNA"/>
</dbReference>
<dbReference type="KEGG" id="senf:GJR95_03640"/>
<evidence type="ECO:0000313" key="1">
    <source>
        <dbReference type="EMBL" id="QHV94174.1"/>
    </source>
</evidence>
<organism evidence="1 2">
    <name type="scientific">Spirosoma endbachense</name>
    <dbReference type="NCBI Taxonomy" id="2666025"/>
    <lineage>
        <taxon>Bacteria</taxon>
        <taxon>Pseudomonadati</taxon>
        <taxon>Bacteroidota</taxon>
        <taxon>Cytophagia</taxon>
        <taxon>Cytophagales</taxon>
        <taxon>Cytophagaceae</taxon>
        <taxon>Spirosoma</taxon>
    </lineage>
</organism>
<protein>
    <recommendedName>
        <fullName evidence="3">Lipoprotein</fullName>
    </recommendedName>
</protein>